<dbReference type="HOGENOM" id="CLU_010721_1_0_1"/>
<feature type="domain" description="FBD" evidence="1">
    <location>
        <begin position="337"/>
        <end position="412"/>
    </location>
</feature>
<sequence>MKKRKERSSSAVQVTTRVPMEEWQVSYDDLNLVDRISDLSDELLRHILCFLPTNIAFTTSVLSKRWTKLCYLLPVLRFEDINDHHRFCRIVNSVMLSRVTNQPLKIFSLNCRFMERKQNSSFNLKKWLEATKRHCIEEFHLNLHFHHTLKPVVFISQTFVVLKLQRLDIEKDTSCVDLPSLKTLNLEYVSFENWNDYINFLYGCPILEDLQVEDISIRTLTKHYENNVPDVGFKSLTLAKLVRASIDSKDAHFNGIDNVEFLRIIKGYGSKEECFEFIPVFSNLVHIELVFWYHSIHSWDGVVELLRHSPRLQILFIKKWRKTRSSKEWKCPISNLECVSSHLRSCTILNFDNSANDLRFAKYILQNARILQDMKIGFVIKSLNEILLEKGQIKEELSSFSRISRGCKLSFEFKFIY</sequence>
<dbReference type="OMA" id="WKSVPHI"/>
<evidence type="ECO:0000313" key="4">
    <source>
        <dbReference type="Proteomes" id="UP000002051"/>
    </source>
</evidence>
<dbReference type="Pfam" id="PF00646">
    <property type="entry name" value="F-box"/>
    <property type="match status" value="1"/>
</dbReference>
<keyword evidence="4" id="KW-1185">Reference proteome</keyword>
<dbReference type="InterPro" id="IPR055294">
    <property type="entry name" value="FBL60-like"/>
</dbReference>
<dbReference type="EMBL" id="CM001220">
    <property type="protein sequence ID" value="AES87968.1"/>
    <property type="molecule type" value="Genomic_DNA"/>
</dbReference>
<reference evidence="2 4" key="1">
    <citation type="journal article" date="2011" name="Nature">
        <title>The Medicago genome provides insight into the evolution of rhizobial symbioses.</title>
        <authorList>
            <person name="Young N.D."/>
            <person name="Debelle F."/>
            <person name="Oldroyd G.E."/>
            <person name="Geurts R."/>
            <person name="Cannon S.B."/>
            <person name="Udvardi M.K."/>
            <person name="Benedito V.A."/>
            <person name="Mayer K.F."/>
            <person name="Gouzy J."/>
            <person name="Schoof H."/>
            <person name="Van de Peer Y."/>
            <person name="Proost S."/>
            <person name="Cook D.R."/>
            <person name="Meyers B.C."/>
            <person name="Spannagl M."/>
            <person name="Cheung F."/>
            <person name="De Mita S."/>
            <person name="Krishnakumar V."/>
            <person name="Gundlach H."/>
            <person name="Zhou S."/>
            <person name="Mudge J."/>
            <person name="Bharti A.K."/>
            <person name="Murray J.D."/>
            <person name="Naoumkina M.A."/>
            <person name="Rosen B."/>
            <person name="Silverstein K.A."/>
            <person name="Tang H."/>
            <person name="Rombauts S."/>
            <person name="Zhao P.X."/>
            <person name="Zhou P."/>
            <person name="Barbe V."/>
            <person name="Bardou P."/>
            <person name="Bechner M."/>
            <person name="Bellec A."/>
            <person name="Berger A."/>
            <person name="Berges H."/>
            <person name="Bidwell S."/>
            <person name="Bisseling T."/>
            <person name="Choisne N."/>
            <person name="Couloux A."/>
            <person name="Denny R."/>
            <person name="Deshpande S."/>
            <person name="Dai X."/>
            <person name="Doyle J.J."/>
            <person name="Dudez A.M."/>
            <person name="Farmer A.D."/>
            <person name="Fouteau S."/>
            <person name="Franken C."/>
            <person name="Gibelin C."/>
            <person name="Gish J."/>
            <person name="Goldstein S."/>
            <person name="Gonzalez A.J."/>
            <person name="Green P.J."/>
            <person name="Hallab A."/>
            <person name="Hartog M."/>
            <person name="Hua A."/>
            <person name="Humphray S.J."/>
            <person name="Jeong D.H."/>
            <person name="Jing Y."/>
            <person name="Jocker A."/>
            <person name="Kenton S.M."/>
            <person name="Kim D.J."/>
            <person name="Klee K."/>
            <person name="Lai H."/>
            <person name="Lang C."/>
            <person name="Lin S."/>
            <person name="Macmil S.L."/>
            <person name="Magdelenat G."/>
            <person name="Matthews L."/>
            <person name="McCorrison J."/>
            <person name="Monaghan E.L."/>
            <person name="Mun J.H."/>
            <person name="Najar F.Z."/>
            <person name="Nicholson C."/>
            <person name="Noirot C."/>
            <person name="O'Bleness M."/>
            <person name="Paule C.R."/>
            <person name="Poulain J."/>
            <person name="Prion F."/>
            <person name="Qin B."/>
            <person name="Qu C."/>
            <person name="Retzel E.F."/>
            <person name="Riddle C."/>
            <person name="Sallet E."/>
            <person name="Samain S."/>
            <person name="Samson N."/>
            <person name="Sanders I."/>
            <person name="Saurat O."/>
            <person name="Scarpelli C."/>
            <person name="Schiex T."/>
            <person name="Segurens B."/>
            <person name="Severin A.J."/>
            <person name="Sherrier D.J."/>
            <person name="Shi R."/>
            <person name="Sims S."/>
            <person name="Singer S.R."/>
            <person name="Sinharoy S."/>
            <person name="Sterck L."/>
            <person name="Viollet A."/>
            <person name="Wang B.B."/>
            <person name="Wang K."/>
            <person name="Wang M."/>
            <person name="Wang X."/>
            <person name="Warfsmann J."/>
            <person name="Weissenbach J."/>
            <person name="White D.D."/>
            <person name="White J.D."/>
            <person name="Wiley G.B."/>
            <person name="Wincker P."/>
            <person name="Xing Y."/>
            <person name="Yang L."/>
            <person name="Yao Z."/>
            <person name="Ying F."/>
            <person name="Zhai J."/>
            <person name="Zhou L."/>
            <person name="Zuber A."/>
            <person name="Denarie J."/>
            <person name="Dixon R.A."/>
            <person name="May G.D."/>
            <person name="Schwartz D.C."/>
            <person name="Rogers J."/>
            <person name="Quetier F."/>
            <person name="Town C.D."/>
            <person name="Roe B.A."/>
        </authorList>
    </citation>
    <scope>NUCLEOTIDE SEQUENCE [LARGE SCALE GENOMIC DNA]</scope>
    <source>
        <strain evidence="2">A17</strain>
        <strain evidence="3 4">cv. Jemalong A17</strain>
    </source>
</reference>
<gene>
    <name evidence="2" type="ordered locus">MTR_4g039440</name>
</gene>
<reference evidence="2 4" key="2">
    <citation type="journal article" date="2014" name="BMC Genomics">
        <title>An improved genome release (version Mt4.0) for the model legume Medicago truncatula.</title>
        <authorList>
            <person name="Tang H."/>
            <person name="Krishnakumar V."/>
            <person name="Bidwell S."/>
            <person name="Rosen B."/>
            <person name="Chan A."/>
            <person name="Zhou S."/>
            <person name="Gentzbittel L."/>
            <person name="Childs K.L."/>
            <person name="Yandell M."/>
            <person name="Gundlach H."/>
            <person name="Mayer K.F."/>
            <person name="Schwartz D.C."/>
            <person name="Town C.D."/>
        </authorList>
    </citation>
    <scope>GENOME REANNOTATION</scope>
    <source>
        <strain evidence="3 4">cv. Jemalong A17</strain>
    </source>
</reference>
<dbReference type="SMART" id="SM00579">
    <property type="entry name" value="FBD"/>
    <property type="match status" value="1"/>
</dbReference>
<dbReference type="STRING" id="3880.G7JTK1"/>
<accession>G7JTK1</accession>
<reference evidence="3" key="3">
    <citation type="submission" date="2015-04" db="UniProtKB">
        <authorList>
            <consortium name="EnsemblPlants"/>
        </authorList>
    </citation>
    <scope>IDENTIFICATION</scope>
    <source>
        <strain evidence="3">cv. Jemalong A17</strain>
    </source>
</reference>
<proteinExistence type="predicted"/>
<dbReference type="EnsemblPlants" id="AES87968">
    <property type="protein sequence ID" value="AES87968"/>
    <property type="gene ID" value="MTR_4g039440"/>
</dbReference>
<dbReference type="SUPFAM" id="SSF52047">
    <property type="entry name" value="RNI-like"/>
    <property type="match status" value="1"/>
</dbReference>
<dbReference type="InterPro" id="IPR001810">
    <property type="entry name" value="F-box_dom"/>
</dbReference>
<dbReference type="SUPFAM" id="SSF81383">
    <property type="entry name" value="F-box domain"/>
    <property type="match status" value="1"/>
</dbReference>
<dbReference type="AlphaFoldDB" id="G7JTK1"/>
<dbReference type="PANTHER" id="PTHR31293:SF12">
    <property type="entry name" value="RNI-LIKE SUPERFAMILY PROTEIN"/>
    <property type="match status" value="1"/>
</dbReference>
<dbReference type="PANTHER" id="PTHR31293">
    <property type="entry name" value="RNI-LIKE SUPERFAMILY PROTEIN"/>
    <property type="match status" value="1"/>
</dbReference>
<dbReference type="Pfam" id="PF08387">
    <property type="entry name" value="FBD"/>
    <property type="match status" value="1"/>
</dbReference>
<name>G7JTK1_MEDTR</name>
<dbReference type="PaxDb" id="3880-AES87968"/>
<dbReference type="Proteomes" id="UP000002051">
    <property type="component" value="Chromosome 4"/>
</dbReference>
<evidence type="ECO:0000313" key="3">
    <source>
        <dbReference type="EnsemblPlants" id="AES87968"/>
    </source>
</evidence>
<protein>
    <submittedName>
        <fullName evidence="2">F-box/RNI/FBD-like domain protein</fullName>
    </submittedName>
</protein>
<evidence type="ECO:0000313" key="2">
    <source>
        <dbReference type="EMBL" id="AES87968.1"/>
    </source>
</evidence>
<organism evidence="2 4">
    <name type="scientific">Medicago truncatula</name>
    <name type="common">Barrel medic</name>
    <name type="synonym">Medicago tribuloides</name>
    <dbReference type="NCBI Taxonomy" id="3880"/>
    <lineage>
        <taxon>Eukaryota</taxon>
        <taxon>Viridiplantae</taxon>
        <taxon>Streptophyta</taxon>
        <taxon>Embryophyta</taxon>
        <taxon>Tracheophyta</taxon>
        <taxon>Spermatophyta</taxon>
        <taxon>Magnoliopsida</taxon>
        <taxon>eudicotyledons</taxon>
        <taxon>Gunneridae</taxon>
        <taxon>Pentapetalae</taxon>
        <taxon>rosids</taxon>
        <taxon>fabids</taxon>
        <taxon>Fabales</taxon>
        <taxon>Fabaceae</taxon>
        <taxon>Papilionoideae</taxon>
        <taxon>50 kb inversion clade</taxon>
        <taxon>NPAAA clade</taxon>
        <taxon>Hologalegina</taxon>
        <taxon>IRL clade</taxon>
        <taxon>Trifolieae</taxon>
        <taxon>Medicago</taxon>
    </lineage>
</organism>
<evidence type="ECO:0000259" key="1">
    <source>
        <dbReference type="SMART" id="SM00579"/>
    </source>
</evidence>
<dbReference type="InterPro" id="IPR036047">
    <property type="entry name" value="F-box-like_dom_sf"/>
</dbReference>
<dbReference type="InterPro" id="IPR006566">
    <property type="entry name" value="FBD"/>
</dbReference>